<dbReference type="Pfam" id="PF00583">
    <property type="entry name" value="Acetyltransf_1"/>
    <property type="match status" value="1"/>
</dbReference>
<evidence type="ECO:0000313" key="4">
    <source>
        <dbReference type="Proteomes" id="UP000762110"/>
    </source>
</evidence>
<evidence type="ECO:0000256" key="1">
    <source>
        <dbReference type="ARBA" id="ARBA00022679"/>
    </source>
</evidence>
<dbReference type="RefSeq" id="WP_173271678.1">
    <property type="nucleotide sequence ID" value="NZ_JABMKV010000002.1"/>
</dbReference>
<dbReference type="CDD" id="cd04301">
    <property type="entry name" value="NAT_SF"/>
    <property type="match status" value="1"/>
</dbReference>
<proteinExistence type="predicted"/>
<dbReference type="Proteomes" id="UP000762110">
    <property type="component" value="Unassembled WGS sequence"/>
</dbReference>
<dbReference type="PANTHER" id="PTHR13947">
    <property type="entry name" value="GNAT FAMILY N-ACETYLTRANSFERASE"/>
    <property type="match status" value="1"/>
</dbReference>
<name>A0ABX2DD48_9SPHI</name>
<dbReference type="InterPro" id="IPR050769">
    <property type="entry name" value="NAT_camello-type"/>
</dbReference>
<gene>
    <name evidence="3" type="ORF">HQN85_09805</name>
</gene>
<dbReference type="SUPFAM" id="SSF55729">
    <property type="entry name" value="Acyl-CoA N-acyltransferases (Nat)"/>
    <property type="match status" value="1"/>
</dbReference>
<sequence>MIFREATIQDIKQIQFVRNSVKENVLSNPNLVPDVDVEDYILNRGKGWVCEINNKIVGFSIVDLKENNIWALFLLPEFEGQGIGRKLHDMMLDWYFTQRSFNVWLGTSPNTRAEKFYKKAGWKVIGTHGKGEIKFEMSAEDWKNLTHIK</sequence>
<evidence type="ECO:0000313" key="3">
    <source>
        <dbReference type="EMBL" id="NQX32023.1"/>
    </source>
</evidence>
<comment type="caution">
    <text evidence="3">The sequence shown here is derived from an EMBL/GenBank/DDBJ whole genome shotgun (WGS) entry which is preliminary data.</text>
</comment>
<organism evidence="3 4">
    <name type="scientific">Pedobacter boryungensis</name>
    <dbReference type="NCBI Taxonomy" id="869962"/>
    <lineage>
        <taxon>Bacteria</taxon>
        <taxon>Pseudomonadati</taxon>
        <taxon>Bacteroidota</taxon>
        <taxon>Sphingobacteriia</taxon>
        <taxon>Sphingobacteriales</taxon>
        <taxon>Sphingobacteriaceae</taxon>
        <taxon>Pedobacter</taxon>
    </lineage>
</organism>
<feature type="domain" description="N-acetyltransferase" evidence="2">
    <location>
        <begin position="1"/>
        <end position="146"/>
    </location>
</feature>
<dbReference type="InterPro" id="IPR000182">
    <property type="entry name" value="GNAT_dom"/>
</dbReference>
<evidence type="ECO:0000259" key="2">
    <source>
        <dbReference type="PROSITE" id="PS51186"/>
    </source>
</evidence>
<keyword evidence="4" id="KW-1185">Reference proteome</keyword>
<dbReference type="PANTHER" id="PTHR13947:SF37">
    <property type="entry name" value="LD18367P"/>
    <property type="match status" value="1"/>
</dbReference>
<accession>A0ABX2DD48</accession>
<dbReference type="InterPro" id="IPR016181">
    <property type="entry name" value="Acyl_CoA_acyltransferase"/>
</dbReference>
<dbReference type="PROSITE" id="PS51186">
    <property type="entry name" value="GNAT"/>
    <property type="match status" value="1"/>
</dbReference>
<reference evidence="3 4" key="1">
    <citation type="submission" date="2020-05" db="EMBL/GenBank/DDBJ databases">
        <title>Description of Pedobacter foliorum sp. nov.</title>
        <authorList>
            <person name="Qi S."/>
            <person name="Carlier A."/>
            <person name="Cnockaert M."/>
            <person name="Vandamme P."/>
        </authorList>
    </citation>
    <scope>NUCLEOTIDE SEQUENCE [LARGE SCALE GENOMIC DNA]</scope>
    <source>
        <strain evidence="3 4">LMG 31300</strain>
    </source>
</reference>
<keyword evidence="1" id="KW-0808">Transferase</keyword>
<dbReference type="EMBL" id="JABMKV010000002">
    <property type="protein sequence ID" value="NQX32023.1"/>
    <property type="molecule type" value="Genomic_DNA"/>
</dbReference>
<dbReference type="Gene3D" id="3.40.630.30">
    <property type="match status" value="1"/>
</dbReference>
<protein>
    <submittedName>
        <fullName evidence="3">GNAT family N-acetyltransferase</fullName>
    </submittedName>
</protein>